<protein>
    <recommendedName>
        <fullName evidence="1">HTH cro/C1-type domain-containing protein</fullName>
    </recommendedName>
</protein>
<accession>A0A396Z0E6</accession>
<dbReference type="PANTHER" id="PTHR35010:SF4">
    <property type="entry name" value="BLL5781 PROTEIN"/>
    <property type="match status" value="1"/>
</dbReference>
<dbReference type="SMART" id="SM00530">
    <property type="entry name" value="HTH_XRE"/>
    <property type="match status" value="1"/>
</dbReference>
<evidence type="ECO:0000313" key="3">
    <source>
        <dbReference type="Proteomes" id="UP000265798"/>
    </source>
</evidence>
<dbReference type="InterPro" id="IPR001387">
    <property type="entry name" value="Cro/C1-type_HTH"/>
</dbReference>
<evidence type="ECO:0000259" key="1">
    <source>
        <dbReference type="PROSITE" id="PS50943"/>
    </source>
</evidence>
<dbReference type="AlphaFoldDB" id="A0A396Z0E6"/>
<dbReference type="CDD" id="cd00093">
    <property type="entry name" value="HTH_XRE"/>
    <property type="match status" value="1"/>
</dbReference>
<comment type="caution">
    <text evidence="2">The sequence shown here is derived from an EMBL/GenBank/DDBJ whole genome shotgun (WGS) entry which is preliminary data.</text>
</comment>
<gene>
    <name evidence="2" type="ORF">DLM75_19250</name>
</gene>
<evidence type="ECO:0000313" key="2">
    <source>
        <dbReference type="EMBL" id="RHX87104.1"/>
    </source>
</evidence>
<dbReference type="PANTHER" id="PTHR35010">
    <property type="entry name" value="BLL4672 PROTEIN-RELATED"/>
    <property type="match status" value="1"/>
</dbReference>
<feature type="domain" description="HTH cro/C1-type" evidence="1">
    <location>
        <begin position="9"/>
        <end position="63"/>
    </location>
</feature>
<organism evidence="2 3">
    <name type="scientific">Leptospira stimsonii</name>
    <dbReference type="NCBI Taxonomy" id="2202203"/>
    <lineage>
        <taxon>Bacteria</taxon>
        <taxon>Pseudomonadati</taxon>
        <taxon>Spirochaetota</taxon>
        <taxon>Spirochaetia</taxon>
        <taxon>Leptospirales</taxon>
        <taxon>Leptospiraceae</taxon>
        <taxon>Leptospira</taxon>
    </lineage>
</organism>
<reference evidence="3" key="1">
    <citation type="submission" date="2018-05" db="EMBL/GenBank/DDBJ databases">
        <title>Leptospira yasudae sp. nov. and Leptospira stimsonii sp. nov., two pathogenic species of the genus Leptospira isolated from environmental sources.</title>
        <authorList>
            <person name="Casanovas-Massana A."/>
            <person name="Hamond C."/>
            <person name="Santos L.A."/>
            <person name="Hacker K.P."/>
            <person name="Balassiano I."/>
            <person name="Medeiros M.A."/>
            <person name="Reis M.G."/>
            <person name="Ko A.I."/>
            <person name="Wunder E.A."/>
        </authorList>
    </citation>
    <scope>NUCLEOTIDE SEQUENCE [LARGE SCALE GENOMIC DNA]</scope>
    <source>
        <strain evidence="3">Yale</strain>
    </source>
</reference>
<sequence length="260" mass="28955">MTKAFGNILRILRVASSMSQLELSVEAGVSTKHLSFLESGRSKPGRDVILKLCDVLKVSSTRKNALLLAGGFSPEFENTNFSDAKVIPILERMTQNLNPDPAFSTDANGKILNANLGTKFLLRSLNGFPIDCEGKNIFEIAFGPSGFGPYLYNYESLSMRLLTCKLMQEILSEAEEVVSKKETGTHFDDSDTTDLVLQFEHKNGILSFDFLQLTVGHPFDVNAESVRVYHMVPRDSFTKDTMREISETFLDSETYVTVSK</sequence>
<dbReference type="Gene3D" id="1.10.260.40">
    <property type="entry name" value="lambda repressor-like DNA-binding domains"/>
    <property type="match status" value="1"/>
</dbReference>
<dbReference type="GO" id="GO:0003677">
    <property type="term" value="F:DNA binding"/>
    <property type="evidence" value="ECO:0007669"/>
    <property type="project" value="InterPro"/>
</dbReference>
<name>A0A396Z0E6_9LEPT</name>
<proteinExistence type="predicted"/>
<dbReference type="InterPro" id="IPR010982">
    <property type="entry name" value="Lambda_DNA-bd_dom_sf"/>
</dbReference>
<dbReference type="Proteomes" id="UP000265798">
    <property type="component" value="Unassembled WGS sequence"/>
</dbReference>
<dbReference type="Pfam" id="PF01381">
    <property type="entry name" value="HTH_3"/>
    <property type="match status" value="1"/>
</dbReference>
<dbReference type="SUPFAM" id="SSF47413">
    <property type="entry name" value="lambda repressor-like DNA-binding domains"/>
    <property type="match status" value="1"/>
</dbReference>
<dbReference type="PROSITE" id="PS50943">
    <property type="entry name" value="HTH_CROC1"/>
    <property type="match status" value="1"/>
</dbReference>
<dbReference type="OrthoDB" id="9785973at2"/>
<dbReference type="RefSeq" id="WP_118970118.1">
    <property type="nucleotide sequence ID" value="NZ_QHCT01000006.1"/>
</dbReference>
<dbReference type="EMBL" id="QHCT01000006">
    <property type="protein sequence ID" value="RHX87104.1"/>
    <property type="molecule type" value="Genomic_DNA"/>
</dbReference>